<feature type="site" description="Electron transfer via tryptophanyl radical" evidence="15">
    <location>
        <position position="310"/>
    </location>
</feature>
<dbReference type="AlphaFoldDB" id="A0A0B1R6J9"/>
<accession>A0A0B1R6J9</accession>
<evidence type="ECO:0000256" key="9">
    <source>
        <dbReference type="ARBA" id="ARBA00023239"/>
    </source>
</evidence>
<feature type="binding site" evidence="14">
    <location>
        <position position="226"/>
    </location>
    <ligand>
        <name>FAD</name>
        <dbReference type="ChEBI" id="CHEBI:57692"/>
    </ligand>
</feature>
<evidence type="ECO:0000256" key="5">
    <source>
        <dbReference type="ARBA" id="ARBA00014046"/>
    </source>
</evidence>
<comment type="similarity">
    <text evidence="2">Belongs to the DNA photolyase class-1 family.</text>
</comment>
<feature type="site" description="Electron transfer via tryptophanyl radical" evidence="15">
    <location>
        <position position="363"/>
    </location>
</feature>
<dbReference type="GO" id="GO:0003677">
    <property type="term" value="F:DNA binding"/>
    <property type="evidence" value="ECO:0007669"/>
    <property type="project" value="TreeGrafter"/>
</dbReference>
<dbReference type="PROSITE" id="PS00394">
    <property type="entry name" value="DNA_PHOTOLYASES_1_1"/>
    <property type="match status" value="1"/>
</dbReference>
<feature type="binding site" evidence="14">
    <location>
        <begin position="238"/>
        <end position="242"/>
    </location>
    <ligand>
        <name>FAD</name>
        <dbReference type="ChEBI" id="CHEBI:57692"/>
    </ligand>
</feature>
<protein>
    <recommendedName>
        <fullName evidence="5">Deoxyribodipyrimidine photo-lyase</fullName>
        <ecNumber evidence="4">4.1.99.3</ecNumber>
    </recommendedName>
    <alternativeName>
        <fullName evidence="10">DNA photolyase</fullName>
    </alternativeName>
    <alternativeName>
        <fullName evidence="13">Photoreactivating enzyme</fullName>
    </alternativeName>
</protein>
<dbReference type="Proteomes" id="UP000030853">
    <property type="component" value="Unassembled WGS sequence"/>
</dbReference>
<evidence type="ECO:0000256" key="2">
    <source>
        <dbReference type="ARBA" id="ARBA00005862"/>
    </source>
</evidence>
<evidence type="ECO:0000256" key="16">
    <source>
        <dbReference type="RuleBase" id="RU004182"/>
    </source>
</evidence>
<gene>
    <name evidence="18" type="ORF">QU24_09495</name>
</gene>
<dbReference type="SUPFAM" id="SSF48173">
    <property type="entry name" value="Cryptochrome/photolyase FAD-binding domain"/>
    <property type="match status" value="1"/>
</dbReference>
<evidence type="ECO:0000256" key="14">
    <source>
        <dbReference type="PIRSR" id="PIRSR602081-1"/>
    </source>
</evidence>
<dbReference type="InterPro" id="IPR002081">
    <property type="entry name" value="Cryptochrome/DNA_photolyase_1"/>
</dbReference>
<comment type="cofactor">
    <cofactor evidence="1">
        <name>(6R)-5,10-methylene-5,6,7,8-tetrahydrofolate</name>
        <dbReference type="ChEBI" id="CHEBI:15636"/>
    </cofactor>
</comment>
<dbReference type="PRINTS" id="PR00147">
    <property type="entry name" value="DNAPHOTLYASE"/>
</dbReference>
<evidence type="ECO:0000256" key="1">
    <source>
        <dbReference type="ARBA" id="ARBA00001932"/>
    </source>
</evidence>
<dbReference type="InterPro" id="IPR036155">
    <property type="entry name" value="Crypto/Photolyase_N_sf"/>
</dbReference>
<comment type="subunit">
    <text evidence="3">Monomer.</text>
</comment>
<dbReference type="GO" id="GO:0003904">
    <property type="term" value="F:deoxyribodipyrimidine photo-lyase activity"/>
    <property type="evidence" value="ECO:0007669"/>
    <property type="project" value="UniProtKB-EC"/>
</dbReference>
<evidence type="ECO:0000313" key="18">
    <source>
        <dbReference type="EMBL" id="KHJ68244.1"/>
    </source>
</evidence>
<dbReference type="Pfam" id="PF03441">
    <property type="entry name" value="FAD_binding_7"/>
    <property type="match status" value="1"/>
</dbReference>
<proteinExistence type="inferred from homology"/>
<evidence type="ECO:0000313" key="19">
    <source>
        <dbReference type="Proteomes" id="UP000030853"/>
    </source>
</evidence>
<dbReference type="InterPro" id="IPR018394">
    <property type="entry name" value="DNA_photolyase_1_CS_C"/>
</dbReference>
<dbReference type="InterPro" id="IPR014729">
    <property type="entry name" value="Rossmann-like_a/b/a_fold"/>
</dbReference>
<dbReference type="PANTHER" id="PTHR11455:SF9">
    <property type="entry name" value="CRYPTOCHROME CIRCADIAN CLOCK 5 ISOFORM X1"/>
    <property type="match status" value="1"/>
</dbReference>
<dbReference type="FunFam" id="1.10.579.10:FF:000003">
    <property type="entry name" value="Deoxyribodipyrimidine photo-lyase"/>
    <property type="match status" value="1"/>
</dbReference>
<keyword evidence="6 14" id="KW-0285">Flavoprotein</keyword>
<comment type="caution">
    <text evidence="18">The sequence shown here is derived from an EMBL/GenBank/DDBJ whole genome shotgun (WGS) entry which is preliminary data.</text>
</comment>
<dbReference type="GO" id="GO:0000719">
    <property type="term" value="P:photoreactive repair"/>
    <property type="evidence" value="ECO:0007669"/>
    <property type="project" value="UniProtKB-ARBA"/>
</dbReference>
<evidence type="ECO:0000256" key="3">
    <source>
        <dbReference type="ARBA" id="ARBA00011245"/>
    </source>
</evidence>
<evidence type="ECO:0000256" key="13">
    <source>
        <dbReference type="ARBA" id="ARBA00083107"/>
    </source>
</evidence>
<organism evidence="18 19">
    <name type="scientific">Pantoea rodasii</name>
    <dbReference type="NCBI Taxonomy" id="1076549"/>
    <lineage>
        <taxon>Bacteria</taxon>
        <taxon>Pseudomonadati</taxon>
        <taxon>Pseudomonadota</taxon>
        <taxon>Gammaproteobacteria</taxon>
        <taxon>Enterobacterales</taxon>
        <taxon>Erwiniaceae</taxon>
        <taxon>Pantoea</taxon>
    </lineage>
</organism>
<dbReference type="InterPro" id="IPR036134">
    <property type="entry name" value="Crypto/Photolyase_FAD-like_sf"/>
</dbReference>
<dbReference type="NCBIfam" id="NF007955">
    <property type="entry name" value="PRK10674.1"/>
    <property type="match status" value="1"/>
</dbReference>
<evidence type="ECO:0000256" key="12">
    <source>
        <dbReference type="ARBA" id="ARBA00059220"/>
    </source>
</evidence>
<dbReference type="Pfam" id="PF00875">
    <property type="entry name" value="DNA_photolyase"/>
    <property type="match status" value="1"/>
</dbReference>
<dbReference type="GO" id="GO:0009416">
    <property type="term" value="P:response to light stimulus"/>
    <property type="evidence" value="ECO:0007669"/>
    <property type="project" value="TreeGrafter"/>
</dbReference>
<feature type="site" description="Electron transfer via tryptophanyl radical" evidence="15">
    <location>
        <position position="386"/>
    </location>
</feature>
<dbReference type="EC" id="4.1.99.3" evidence="4"/>
<comment type="function">
    <text evidence="12">Involved in repair of UV radiation-induced DNA damage. Catalyzes the light-dependent monomerization (300-600 nm) of cyclobutyl pyrimidine dimers (in cis-syn configuration), which are formed between adjacent bases on the same DNA strand upon exposure to ultraviolet radiation.</text>
</comment>
<dbReference type="Gene3D" id="1.10.579.10">
    <property type="entry name" value="DNA Cyclobutane Dipyrimidine Photolyase, subunit A, domain 3"/>
    <property type="match status" value="1"/>
</dbReference>
<dbReference type="Gene3D" id="3.40.50.620">
    <property type="entry name" value="HUPs"/>
    <property type="match status" value="1"/>
</dbReference>
<evidence type="ECO:0000256" key="15">
    <source>
        <dbReference type="PIRSR" id="PIRSR602081-2"/>
    </source>
</evidence>
<dbReference type="PANTHER" id="PTHR11455">
    <property type="entry name" value="CRYPTOCHROME"/>
    <property type="match status" value="1"/>
</dbReference>
<evidence type="ECO:0000256" key="10">
    <source>
        <dbReference type="ARBA" id="ARBA00031671"/>
    </source>
</evidence>
<feature type="domain" description="Photolyase/cryptochrome alpha/beta" evidence="17">
    <location>
        <begin position="2"/>
        <end position="136"/>
    </location>
</feature>
<evidence type="ECO:0000256" key="11">
    <source>
        <dbReference type="ARBA" id="ARBA00033999"/>
    </source>
</evidence>
<dbReference type="Gene3D" id="1.25.40.80">
    <property type="match status" value="1"/>
</dbReference>
<evidence type="ECO:0000259" key="17">
    <source>
        <dbReference type="PROSITE" id="PS51645"/>
    </source>
</evidence>
<keyword evidence="7 14" id="KW-0274">FAD</keyword>
<dbReference type="GO" id="GO:0071949">
    <property type="term" value="F:FAD binding"/>
    <property type="evidence" value="ECO:0007669"/>
    <property type="project" value="TreeGrafter"/>
</dbReference>
<evidence type="ECO:0000256" key="7">
    <source>
        <dbReference type="ARBA" id="ARBA00022827"/>
    </source>
</evidence>
<sequence>MTTHLVWLRNDLRINDNTALAAACRDSQATVLALFVATPKQWQQHHMAPKQAAFIHQNLCLLQDSLAERGIKLHYHQCDDFGASVDYLSEFCQQHQVDELYYNYQYEINERERDAAAEKRLDAQGVICQGFDDSLLLPPGSVQTGNHSMFKVFTPFSRAFVRRLHQGLPECHRAPQARRDTPISAGKKIPAFDYPFEDIDASLFPAGEEAALKQLRHFGKQAVQHYPEVRDLPALDGTSRLSPYLAIGVLSPRQCLHRILKEHPDALNEGKAFTWLNELIWRDFYRHLMVAFPALCKHQPFVDWTRNVKWQKNAEHLTAWQQGKTGYPIVDAAMRQLNTLGWMHNRLRMIVASFLVKDLLIDWHEGERYFMQQLIDGDLAANNGGWQWAASTGTDAAPYFRIFNPTTQGERFDKQGEFIRQWLPELQDVPDSDIHQPQVWAQKNNKKLDYPAPIVEHKDARKKTLDAFEHARSVA</sequence>
<evidence type="ECO:0000256" key="8">
    <source>
        <dbReference type="ARBA" id="ARBA00022991"/>
    </source>
</evidence>
<dbReference type="EMBL" id="JTJJ01000033">
    <property type="protein sequence ID" value="KHJ68244.1"/>
    <property type="molecule type" value="Genomic_DNA"/>
</dbReference>
<dbReference type="InterPro" id="IPR005101">
    <property type="entry name" value="Cryptochr/Photolyase_FAD-bd"/>
</dbReference>
<evidence type="ECO:0000256" key="4">
    <source>
        <dbReference type="ARBA" id="ARBA00013149"/>
    </source>
</evidence>
<name>A0A0B1R6J9_9GAMM</name>
<dbReference type="InterPro" id="IPR006050">
    <property type="entry name" value="DNA_photolyase_N"/>
</dbReference>
<dbReference type="RefSeq" id="WP_039330458.1">
    <property type="nucleotide sequence ID" value="NZ_JTJJ01000033.1"/>
</dbReference>
<comment type="similarity">
    <text evidence="16">Belongs to the DNA photolyase family.</text>
</comment>
<feature type="binding site" evidence="14">
    <location>
        <begin position="278"/>
        <end position="285"/>
    </location>
    <ligand>
        <name>FAD</name>
        <dbReference type="ChEBI" id="CHEBI:57692"/>
    </ligand>
</feature>
<feature type="binding site" evidence="14">
    <location>
        <begin position="376"/>
        <end position="378"/>
    </location>
    <ligand>
        <name>FAD</name>
        <dbReference type="ChEBI" id="CHEBI:57692"/>
    </ligand>
</feature>
<comment type="cofactor">
    <cofactor evidence="14">
        <name>FAD</name>
        <dbReference type="ChEBI" id="CHEBI:57692"/>
    </cofactor>
    <text evidence="14">Binds 1 FAD per subunit.</text>
</comment>
<reference evidence="18 19" key="1">
    <citation type="submission" date="2014-11" db="EMBL/GenBank/DDBJ databases">
        <title>Genome sequencing of Pantoea rodasii ND03.</title>
        <authorList>
            <person name="Muhamad Yunos N.Y."/>
            <person name="Chan K.-G."/>
        </authorList>
    </citation>
    <scope>NUCLEOTIDE SEQUENCE [LARGE SCALE GENOMIC DNA]</scope>
    <source>
        <strain evidence="18 19">ND03</strain>
    </source>
</reference>
<keyword evidence="8 16" id="KW-0157">Chromophore</keyword>
<keyword evidence="9 18" id="KW-0456">Lyase</keyword>
<feature type="binding site" evidence="14">
    <location>
        <position position="275"/>
    </location>
    <ligand>
        <name>FAD</name>
        <dbReference type="ChEBI" id="CHEBI:57692"/>
    </ligand>
</feature>
<dbReference type="SUPFAM" id="SSF52425">
    <property type="entry name" value="Cryptochrome/photolyase, N-terminal domain"/>
    <property type="match status" value="1"/>
</dbReference>
<comment type="catalytic activity">
    <reaction evidence="11">
        <text>cyclobutadipyrimidine (in DNA) = 2 pyrimidine residues (in DNA).</text>
        <dbReference type="EC" id="4.1.99.3"/>
    </reaction>
</comment>
<evidence type="ECO:0000256" key="6">
    <source>
        <dbReference type="ARBA" id="ARBA00022630"/>
    </source>
</evidence>
<dbReference type="PROSITE" id="PS51645">
    <property type="entry name" value="PHR_CRY_ALPHA_BETA"/>
    <property type="match status" value="1"/>
</dbReference>